<dbReference type="PRINTS" id="PR00081">
    <property type="entry name" value="GDHRDH"/>
</dbReference>
<dbReference type="InterPro" id="IPR002347">
    <property type="entry name" value="SDR_fam"/>
</dbReference>
<proteinExistence type="predicted"/>
<protein>
    <submittedName>
        <fullName evidence="1">Short-chain dehydrogenase</fullName>
    </submittedName>
</protein>
<dbReference type="PANTHER" id="PTHR43544">
    <property type="entry name" value="SHORT-CHAIN DEHYDROGENASE/REDUCTASE"/>
    <property type="match status" value="1"/>
</dbReference>
<dbReference type="GO" id="GO:0016491">
    <property type="term" value="F:oxidoreductase activity"/>
    <property type="evidence" value="ECO:0007669"/>
    <property type="project" value="TreeGrafter"/>
</dbReference>
<sequence length="232" mass="23933">MTWARAVVVGSSGGIGGALADALARDGAEVISLARSAAFPADRIDLLDEDSIAAAAARIGAGGPVDLVLVASGVLHGDGRGPERSSRELSADALTRAFAVNATGPALVAKHFLPLLPRRGRATFAALSARVGSISDNQLGGWYGYRASKAALNMLLRTLALELVRTRPDALCVGLHPGTVDTGLSKPFQRGVAPDKLFEPRYAAEQLLSVLAALGPEDNGGCFAWDGERVPA</sequence>
<dbReference type="PANTHER" id="PTHR43544:SF12">
    <property type="entry name" value="NAD(P)-BINDING ROSSMANN-FOLD SUPERFAMILY PROTEIN"/>
    <property type="match status" value="1"/>
</dbReference>
<evidence type="ECO:0000313" key="1">
    <source>
        <dbReference type="EMBL" id="CAA9497907.1"/>
    </source>
</evidence>
<dbReference type="GO" id="GO:0005737">
    <property type="term" value="C:cytoplasm"/>
    <property type="evidence" value="ECO:0007669"/>
    <property type="project" value="TreeGrafter"/>
</dbReference>
<dbReference type="InterPro" id="IPR051468">
    <property type="entry name" value="Fungal_SecMetab_SDRs"/>
</dbReference>
<accession>A0A6J4SMQ7</accession>
<dbReference type="EMBL" id="CADCVZ010000012">
    <property type="protein sequence ID" value="CAA9497907.1"/>
    <property type="molecule type" value="Genomic_DNA"/>
</dbReference>
<name>A0A6J4SMQ7_9SPHN</name>
<dbReference type="InterPro" id="IPR036291">
    <property type="entry name" value="NAD(P)-bd_dom_sf"/>
</dbReference>
<gene>
    <name evidence="1" type="ORF">AVDCRST_MAG09-505</name>
</gene>
<dbReference type="RefSeq" id="WP_294172079.1">
    <property type="nucleotide sequence ID" value="NZ_CADCVZ010000012.1"/>
</dbReference>
<dbReference type="Pfam" id="PF00106">
    <property type="entry name" value="adh_short"/>
    <property type="match status" value="1"/>
</dbReference>
<dbReference type="AlphaFoldDB" id="A0A6J4SMQ7"/>
<reference evidence="1" key="1">
    <citation type="submission" date="2020-02" db="EMBL/GenBank/DDBJ databases">
        <authorList>
            <person name="Meier V. D."/>
        </authorList>
    </citation>
    <scope>NUCLEOTIDE SEQUENCE</scope>
    <source>
        <strain evidence="1">AVDCRST_MAG09</strain>
    </source>
</reference>
<dbReference type="Gene3D" id="3.40.50.720">
    <property type="entry name" value="NAD(P)-binding Rossmann-like Domain"/>
    <property type="match status" value="1"/>
</dbReference>
<dbReference type="SUPFAM" id="SSF51735">
    <property type="entry name" value="NAD(P)-binding Rossmann-fold domains"/>
    <property type="match status" value="1"/>
</dbReference>
<organism evidence="1">
    <name type="scientific">uncultured Sphingomonas sp</name>
    <dbReference type="NCBI Taxonomy" id="158754"/>
    <lineage>
        <taxon>Bacteria</taxon>
        <taxon>Pseudomonadati</taxon>
        <taxon>Pseudomonadota</taxon>
        <taxon>Alphaproteobacteria</taxon>
        <taxon>Sphingomonadales</taxon>
        <taxon>Sphingomonadaceae</taxon>
        <taxon>Sphingomonas</taxon>
        <taxon>environmental samples</taxon>
    </lineage>
</organism>